<dbReference type="InterPro" id="IPR039557">
    <property type="entry name" value="AHAS_ACT"/>
</dbReference>
<dbReference type="InterPro" id="IPR045865">
    <property type="entry name" value="ACT-like_dom_sf"/>
</dbReference>
<comment type="pathway">
    <text evidence="2 6">Amino-acid biosynthesis; L-valine biosynthesis; L-valine from pyruvate: step 1/4.</text>
</comment>
<accession>A0A9R1CPU8</accession>
<feature type="compositionally biased region" description="Basic and acidic residues" evidence="7">
    <location>
        <begin position="10"/>
        <end position="41"/>
    </location>
</feature>
<dbReference type="InterPro" id="IPR002912">
    <property type="entry name" value="ACT_dom"/>
</dbReference>
<dbReference type="EC" id="2.2.1.6" evidence="6"/>
<dbReference type="PROSITE" id="PS51671">
    <property type="entry name" value="ACT"/>
    <property type="match status" value="1"/>
</dbReference>
<comment type="function">
    <text evidence="6">Catalyzes the conversion of 2 pyruvate molecules into acetolactate in the first common step of the biosynthetic pathway of the branched-amino acids such as leucine, isoleucine, and valine.</text>
</comment>
<evidence type="ECO:0000256" key="1">
    <source>
        <dbReference type="ARBA" id="ARBA00004974"/>
    </source>
</evidence>
<dbReference type="CDD" id="cd04878">
    <property type="entry name" value="ACT_AHAS"/>
    <property type="match status" value="1"/>
</dbReference>
<dbReference type="PANTHER" id="PTHR30239">
    <property type="entry name" value="ACETOLACTATE SYNTHASE SMALL SUBUNIT"/>
    <property type="match status" value="1"/>
</dbReference>
<evidence type="ECO:0000256" key="2">
    <source>
        <dbReference type="ARBA" id="ARBA00005025"/>
    </source>
</evidence>
<evidence type="ECO:0000256" key="6">
    <source>
        <dbReference type="RuleBase" id="RU368092"/>
    </source>
</evidence>
<dbReference type="GO" id="GO:0009097">
    <property type="term" value="P:isoleucine biosynthetic process"/>
    <property type="evidence" value="ECO:0007669"/>
    <property type="project" value="UniProtKB-UniRule"/>
</dbReference>
<dbReference type="InterPro" id="IPR004789">
    <property type="entry name" value="Acetalactate_synth_ssu"/>
</dbReference>
<dbReference type="AlphaFoldDB" id="A0A9R1CPU8"/>
<dbReference type="GO" id="GO:0005829">
    <property type="term" value="C:cytosol"/>
    <property type="evidence" value="ECO:0007669"/>
    <property type="project" value="TreeGrafter"/>
</dbReference>
<dbReference type="PANTHER" id="PTHR30239:SF0">
    <property type="entry name" value="ACETOLACTATE SYNTHASE SMALL SUBUNIT 1, CHLOROPLASTIC"/>
    <property type="match status" value="1"/>
</dbReference>
<keyword evidence="5 6" id="KW-0100">Branched-chain amino acid biosynthesis</keyword>
<dbReference type="GO" id="GO:1990610">
    <property type="term" value="F:acetolactate synthase regulator activity"/>
    <property type="evidence" value="ECO:0007669"/>
    <property type="project" value="UniProtKB-UniRule"/>
</dbReference>
<organism evidence="9 10">
    <name type="scientific">Natronomonas aquatica</name>
    <dbReference type="NCBI Taxonomy" id="2841590"/>
    <lineage>
        <taxon>Archaea</taxon>
        <taxon>Methanobacteriati</taxon>
        <taxon>Methanobacteriota</taxon>
        <taxon>Stenosarchaea group</taxon>
        <taxon>Halobacteria</taxon>
        <taxon>Halobacteriales</taxon>
        <taxon>Natronomonadaceae</taxon>
        <taxon>Natronomonas</taxon>
    </lineage>
</organism>
<keyword evidence="4 6" id="KW-0028">Amino-acid biosynthesis</keyword>
<dbReference type="Proteomes" id="UP001139494">
    <property type="component" value="Unassembled WGS sequence"/>
</dbReference>
<gene>
    <name evidence="9" type="primary">ilvN</name>
    <name evidence="9" type="ORF">KM295_04950</name>
</gene>
<protein>
    <recommendedName>
        <fullName evidence="6">Acetolactate synthase small subunit</fullName>
        <shortName evidence="6">AHAS</shortName>
        <shortName evidence="6">ALS</shortName>
        <ecNumber evidence="6">2.2.1.6</ecNumber>
    </recommendedName>
    <alternativeName>
        <fullName evidence="6">Acetohydroxy-acid synthase small subunit</fullName>
    </alternativeName>
</protein>
<evidence type="ECO:0000256" key="5">
    <source>
        <dbReference type="ARBA" id="ARBA00023304"/>
    </source>
</evidence>
<evidence type="ECO:0000256" key="7">
    <source>
        <dbReference type="SAM" id="MobiDB-lite"/>
    </source>
</evidence>
<comment type="subunit">
    <text evidence="6">Dimer of large and small chains.</text>
</comment>
<dbReference type="NCBIfam" id="TIGR00119">
    <property type="entry name" value="acolac_sm"/>
    <property type="match status" value="1"/>
</dbReference>
<comment type="caution">
    <text evidence="9">The sequence shown here is derived from an EMBL/GenBank/DDBJ whole genome shotgun (WGS) entry which is preliminary data.</text>
</comment>
<keyword evidence="10" id="KW-1185">Reference proteome</keyword>
<feature type="region of interest" description="Disordered" evidence="7">
    <location>
        <begin position="1"/>
        <end position="41"/>
    </location>
</feature>
<comment type="pathway">
    <text evidence="1 6">Amino-acid biosynthesis; L-isoleucine biosynthesis; L-isoleucine from 2-oxobutanoate: step 1/4.</text>
</comment>
<proteinExistence type="inferred from homology"/>
<evidence type="ECO:0000313" key="10">
    <source>
        <dbReference type="Proteomes" id="UP001139494"/>
    </source>
</evidence>
<sequence length="131" mass="14395">MSGETGYPGPHERAQPSGRRNPDGTRIDMDETPPDRDADERRAVLTTVVKNEPGVTAKITGLFARRQVNIERIVGEPMGDGTRSRITFVVEPPHPGVDQVKRQLKKLLPVISVEELDLEAAEELTASVNES</sequence>
<dbReference type="InterPro" id="IPR054480">
    <property type="entry name" value="AHAS_small-like_ACT"/>
</dbReference>
<comment type="catalytic activity">
    <reaction evidence="6">
        <text>2 pyruvate + H(+) = (2S)-2-acetolactate + CO2</text>
        <dbReference type="Rhea" id="RHEA:25249"/>
        <dbReference type="ChEBI" id="CHEBI:15361"/>
        <dbReference type="ChEBI" id="CHEBI:15378"/>
        <dbReference type="ChEBI" id="CHEBI:16526"/>
        <dbReference type="ChEBI" id="CHEBI:58476"/>
        <dbReference type="EC" id="2.2.1.6"/>
    </reaction>
</comment>
<dbReference type="EMBL" id="JAHLKM010000004">
    <property type="protein sequence ID" value="MCQ4332854.1"/>
    <property type="molecule type" value="Genomic_DNA"/>
</dbReference>
<dbReference type="GO" id="GO:0009099">
    <property type="term" value="P:L-valine biosynthetic process"/>
    <property type="evidence" value="ECO:0007669"/>
    <property type="project" value="UniProtKB-UniRule"/>
</dbReference>
<keyword evidence="6 9" id="KW-0808">Transferase</keyword>
<reference evidence="9" key="1">
    <citation type="journal article" date="2023" name="Front. Microbiol.">
        <title>Genomic-based phylogenetic and metabolic analyses of the genus Natronomonas, and description of Natronomonas aquatica sp. nov.</title>
        <authorList>
            <person name="Garcia-Roldan A."/>
            <person name="Duran-Viseras A."/>
            <person name="de la Haba R.R."/>
            <person name="Corral P."/>
            <person name="Sanchez-Porro C."/>
            <person name="Ventosa A."/>
        </authorList>
    </citation>
    <scope>NUCLEOTIDE SEQUENCE</scope>
    <source>
        <strain evidence="9">F2-12</strain>
    </source>
</reference>
<feature type="domain" description="ACT" evidence="8">
    <location>
        <begin position="44"/>
        <end position="118"/>
    </location>
</feature>
<dbReference type="SUPFAM" id="SSF55021">
    <property type="entry name" value="ACT-like"/>
    <property type="match status" value="1"/>
</dbReference>
<evidence type="ECO:0000313" key="9">
    <source>
        <dbReference type="EMBL" id="MCQ4332854.1"/>
    </source>
</evidence>
<dbReference type="GO" id="GO:0003984">
    <property type="term" value="F:acetolactate synthase activity"/>
    <property type="evidence" value="ECO:0007669"/>
    <property type="project" value="UniProtKB-UniRule"/>
</dbReference>
<comment type="similarity">
    <text evidence="3 6">Belongs to the acetolactate synthase small subunit family.</text>
</comment>
<evidence type="ECO:0000256" key="3">
    <source>
        <dbReference type="ARBA" id="ARBA00006341"/>
    </source>
</evidence>
<dbReference type="RefSeq" id="WP_256028796.1">
    <property type="nucleotide sequence ID" value="NZ_JAHLKM010000004.1"/>
</dbReference>
<name>A0A9R1CPU8_9EURY</name>
<dbReference type="Pfam" id="PF22629">
    <property type="entry name" value="ACT_AHAS_ss"/>
    <property type="match status" value="1"/>
</dbReference>
<evidence type="ECO:0000259" key="8">
    <source>
        <dbReference type="PROSITE" id="PS51671"/>
    </source>
</evidence>
<evidence type="ECO:0000256" key="4">
    <source>
        <dbReference type="ARBA" id="ARBA00022605"/>
    </source>
</evidence>
<dbReference type="Gene3D" id="3.30.70.260">
    <property type="match status" value="1"/>
</dbReference>